<feature type="transmembrane region" description="Helical" evidence="4">
    <location>
        <begin position="269"/>
        <end position="290"/>
    </location>
</feature>
<dbReference type="InterPro" id="IPR020846">
    <property type="entry name" value="MFS_dom"/>
</dbReference>
<keyword evidence="3 4" id="KW-0472">Membrane</keyword>
<feature type="transmembrane region" description="Helical" evidence="4">
    <location>
        <begin position="78"/>
        <end position="96"/>
    </location>
</feature>
<accession>A0A191ZI06</accession>
<dbReference type="KEGG" id="haz:A9404_08970"/>
<evidence type="ECO:0000256" key="4">
    <source>
        <dbReference type="SAM" id="Phobius"/>
    </source>
</evidence>
<feature type="transmembrane region" description="Helical" evidence="4">
    <location>
        <begin position="165"/>
        <end position="185"/>
    </location>
</feature>
<evidence type="ECO:0000313" key="6">
    <source>
        <dbReference type="EMBL" id="ANJ67500.1"/>
    </source>
</evidence>
<evidence type="ECO:0000313" key="7">
    <source>
        <dbReference type="Proteomes" id="UP000078596"/>
    </source>
</evidence>
<feature type="transmembrane region" description="Helical" evidence="4">
    <location>
        <begin position="360"/>
        <end position="380"/>
    </location>
</feature>
<evidence type="ECO:0000259" key="5">
    <source>
        <dbReference type="PROSITE" id="PS50850"/>
    </source>
</evidence>
<feature type="transmembrane region" description="Helical" evidence="4">
    <location>
        <begin position="12"/>
        <end position="36"/>
    </location>
</feature>
<dbReference type="Pfam" id="PF07690">
    <property type="entry name" value="MFS_1"/>
    <property type="match status" value="1"/>
</dbReference>
<protein>
    <recommendedName>
        <fullName evidence="5">Major facilitator superfamily (MFS) profile domain-containing protein</fullName>
    </recommendedName>
</protein>
<dbReference type="GO" id="GO:0005886">
    <property type="term" value="C:plasma membrane"/>
    <property type="evidence" value="ECO:0007669"/>
    <property type="project" value="TreeGrafter"/>
</dbReference>
<dbReference type="GO" id="GO:0022857">
    <property type="term" value="F:transmembrane transporter activity"/>
    <property type="evidence" value="ECO:0007669"/>
    <property type="project" value="InterPro"/>
</dbReference>
<organism evidence="6 7">
    <name type="scientific">Halothiobacillus diazotrophicus</name>
    <dbReference type="NCBI Taxonomy" id="1860122"/>
    <lineage>
        <taxon>Bacteria</taxon>
        <taxon>Pseudomonadati</taxon>
        <taxon>Pseudomonadota</taxon>
        <taxon>Gammaproteobacteria</taxon>
        <taxon>Chromatiales</taxon>
        <taxon>Halothiobacillaceae</taxon>
        <taxon>Halothiobacillus</taxon>
    </lineage>
</organism>
<feature type="transmembrane region" description="Helical" evidence="4">
    <location>
        <begin position="329"/>
        <end position="348"/>
    </location>
</feature>
<dbReference type="PANTHER" id="PTHR23521:SF2">
    <property type="entry name" value="TRANSPORTER MFS SUPERFAMILY"/>
    <property type="match status" value="1"/>
</dbReference>
<dbReference type="OrthoDB" id="9810614at2"/>
<dbReference type="InterPro" id="IPR011701">
    <property type="entry name" value="MFS"/>
</dbReference>
<dbReference type="STRING" id="1860122.A9404_08970"/>
<dbReference type="PROSITE" id="PS50850">
    <property type="entry name" value="MFS"/>
    <property type="match status" value="1"/>
</dbReference>
<gene>
    <name evidence="6" type="ORF">A9404_08970</name>
</gene>
<feature type="domain" description="Major facilitator superfamily (MFS) profile" evidence="5">
    <location>
        <begin position="11"/>
        <end position="384"/>
    </location>
</feature>
<dbReference type="RefSeq" id="WP_066100491.1">
    <property type="nucleotide sequence ID" value="NZ_CP016027.1"/>
</dbReference>
<evidence type="ECO:0000256" key="2">
    <source>
        <dbReference type="ARBA" id="ARBA00022989"/>
    </source>
</evidence>
<keyword evidence="2 4" id="KW-1133">Transmembrane helix</keyword>
<dbReference type="Proteomes" id="UP000078596">
    <property type="component" value="Chromosome"/>
</dbReference>
<feature type="transmembrane region" description="Helical" evidence="4">
    <location>
        <begin position="135"/>
        <end position="153"/>
    </location>
</feature>
<evidence type="ECO:0000256" key="1">
    <source>
        <dbReference type="ARBA" id="ARBA00022692"/>
    </source>
</evidence>
<feature type="transmembrane region" description="Helical" evidence="4">
    <location>
        <begin position="48"/>
        <end position="66"/>
    </location>
</feature>
<dbReference type="InterPro" id="IPR036259">
    <property type="entry name" value="MFS_trans_sf"/>
</dbReference>
<dbReference type="EMBL" id="CP016027">
    <property type="protein sequence ID" value="ANJ67500.1"/>
    <property type="molecule type" value="Genomic_DNA"/>
</dbReference>
<dbReference type="Gene3D" id="1.20.1250.20">
    <property type="entry name" value="MFS general substrate transporter like domains"/>
    <property type="match status" value="2"/>
</dbReference>
<dbReference type="SUPFAM" id="SSF103473">
    <property type="entry name" value="MFS general substrate transporter"/>
    <property type="match status" value="1"/>
</dbReference>
<sequence>MTQSGRIDWRTIVALNVVSIFSQLGQFGIGFVVLPVWLAQHGLNATELGILVSAQWFGMLVGLAIAPRFNTRFGHIKVVSLGLLVAIVAFAAMATIGQPIWLVSAFLIGLGMGLRWIGLEPWLYRIAPAEGRGRLVGFHETLIGIAPIVAPLMTNWVGITGVAPLLLGILFTALAFIPLAIAGPAPTASAEEPGRTQRGVISLRNVVLVLGVASAMIGGLTEAAFSGLFPIFGAGRELSAAHMVSLLSYFGLGGLLLQYLTGWLADHRGLIFALLTNAALTILMAVLTSFPLGFGGLAFTFFFLGGTITAFLTLALVAATQAGHGDLSVTVRLISMAYTGSAIFGPMLAGALMKSLSSEALIWLLGALALVLAGFVLLMGRRQRTTTR</sequence>
<feature type="transmembrane region" description="Helical" evidence="4">
    <location>
        <begin position="238"/>
        <end position="257"/>
    </location>
</feature>
<proteinExistence type="predicted"/>
<feature type="transmembrane region" description="Helical" evidence="4">
    <location>
        <begin position="206"/>
        <end position="232"/>
    </location>
</feature>
<dbReference type="PANTHER" id="PTHR23521">
    <property type="entry name" value="TRANSPORTER MFS SUPERFAMILY"/>
    <property type="match status" value="1"/>
</dbReference>
<keyword evidence="7" id="KW-1185">Reference proteome</keyword>
<feature type="transmembrane region" description="Helical" evidence="4">
    <location>
        <begin position="102"/>
        <end position="123"/>
    </location>
</feature>
<evidence type="ECO:0000256" key="3">
    <source>
        <dbReference type="ARBA" id="ARBA00023136"/>
    </source>
</evidence>
<keyword evidence="1 4" id="KW-0812">Transmembrane</keyword>
<name>A0A191ZI06_9GAMM</name>
<feature type="transmembrane region" description="Helical" evidence="4">
    <location>
        <begin position="296"/>
        <end position="317"/>
    </location>
</feature>
<dbReference type="AlphaFoldDB" id="A0A191ZI06"/>
<reference evidence="6 7" key="1">
    <citation type="submission" date="2016-06" db="EMBL/GenBank/DDBJ databases">
        <title>Insight into the functional genes involving in sulfur oxidation in Pearl River water.</title>
        <authorList>
            <person name="Luo J."/>
            <person name="Tan X."/>
            <person name="Lin W."/>
        </authorList>
    </citation>
    <scope>NUCLEOTIDE SEQUENCE [LARGE SCALE GENOMIC DNA]</scope>
    <source>
        <strain evidence="6 7">LS2</strain>
    </source>
</reference>